<dbReference type="SUPFAM" id="SSF56519">
    <property type="entry name" value="Penicillin binding protein dimerisation domain"/>
    <property type="match status" value="1"/>
</dbReference>
<dbReference type="Gene3D" id="3.40.710.10">
    <property type="entry name" value="DD-peptidase/beta-lactamase superfamily"/>
    <property type="match status" value="1"/>
</dbReference>
<dbReference type="PANTHER" id="PTHR30627:SF1">
    <property type="entry name" value="PEPTIDOGLYCAN D,D-TRANSPEPTIDASE FTSI"/>
    <property type="match status" value="1"/>
</dbReference>
<dbReference type="Gene3D" id="3.90.1310.10">
    <property type="entry name" value="Penicillin-binding protein 2a (Domain 2)"/>
    <property type="match status" value="1"/>
</dbReference>
<dbReference type="GO" id="GO:0004180">
    <property type="term" value="F:carboxypeptidase activity"/>
    <property type="evidence" value="ECO:0007669"/>
    <property type="project" value="UniProtKB-KW"/>
</dbReference>
<proteinExistence type="predicted"/>
<keyword evidence="2" id="KW-0645">Protease</keyword>
<gene>
    <name evidence="7" type="ORF">KB13_222</name>
</gene>
<dbReference type="InterPro" id="IPR001460">
    <property type="entry name" value="PCN-bd_Tpept"/>
</dbReference>
<dbReference type="GO" id="GO:0016757">
    <property type="term" value="F:glycosyltransferase activity"/>
    <property type="evidence" value="ECO:0007669"/>
    <property type="project" value="UniProtKB-KW"/>
</dbReference>
<keyword evidence="2" id="KW-0121">Carboxypeptidase</keyword>
<dbReference type="Gene3D" id="3.30.450.330">
    <property type="match status" value="1"/>
</dbReference>
<name>B6BWE1_9PROT</name>
<dbReference type="EC" id="2.4.1.129" evidence="7"/>
<dbReference type="InterPro" id="IPR012338">
    <property type="entry name" value="Beta-lactam/transpept-like"/>
</dbReference>
<dbReference type="GO" id="GO:0008658">
    <property type="term" value="F:penicillin binding"/>
    <property type="evidence" value="ECO:0007669"/>
    <property type="project" value="InterPro"/>
</dbReference>
<evidence type="ECO:0000259" key="6">
    <source>
        <dbReference type="Pfam" id="PF03717"/>
    </source>
</evidence>
<dbReference type="eggNOG" id="COG0768">
    <property type="taxonomic scope" value="Bacteria"/>
</dbReference>
<protein>
    <submittedName>
        <fullName evidence="7">Peptidoglycan synthetase FtsI</fullName>
        <ecNumber evidence="7">2.4.1.129</ecNumber>
    </submittedName>
</protein>
<feature type="transmembrane region" description="Helical" evidence="4">
    <location>
        <begin position="20"/>
        <end position="38"/>
    </location>
</feature>
<keyword evidence="7" id="KW-0328">Glycosyltransferase</keyword>
<evidence type="ECO:0000313" key="8">
    <source>
        <dbReference type="Proteomes" id="UP000004188"/>
    </source>
</evidence>
<evidence type="ECO:0000256" key="4">
    <source>
        <dbReference type="SAM" id="Phobius"/>
    </source>
</evidence>
<keyword evidence="4" id="KW-0812">Transmembrane</keyword>
<dbReference type="Pfam" id="PF00905">
    <property type="entry name" value="Transpeptidase"/>
    <property type="match status" value="1"/>
</dbReference>
<keyword evidence="3 4" id="KW-0472">Membrane</keyword>
<dbReference type="GO" id="GO:0071555">
    <property type="term" value="P:cell wall organization"/>
    <property type="evidence" value="ECO:0007669"/>
    <property type="project" value="TreeGrafter"/>
</dbReference>
<dbReference type="InterPro" id="IPR050515">
    <property type="entry name" value="Beta-lactam/transpept"/>
</dbReference>
<dbReference type="HOGENOM" id="CLU_009289_6_2_4"/>
<evidence type="ECO:0000313" key="7">
    <source>
        <dbReference type="EMBL" id="EDZ64090.1"/>
    </source>
</evidence>
<keyword evidence="8" id="KW-1185">Reference proteome</keyword>
<feature type="domain" description="Penicillin-binding protein dimerisation" evidence="6">
    <location>
        <begin position="62"/>
        <end position="219"/>
    </location>
</feature>
<evidence type="ECO:0000256" key="2">
    <source>
        <dbReference type="ARBA" id="ARBA00022645"/>
    </source>
</evidence>
<dbReference type="Proteomes" id="UP000004188">
    <property type="component" value="Unassembled WGS sequence"/>
</dbReference>
<dbReference type="Pfam" id="PF03717">
    <property type="entry name" value="PBP_dimer"/>
    <property type="match status" value="1"/>
</dbReference>
<sequence>MKQFSHQSDIFELSKNRRRVVLSLILLLFLMLFSRALYLQQIKKDFLQNKGDGFIVKNEVLQSYRGKIYDRNNNLLAVSSPTFDIGLSISHKLPKKHNDQIADNLTKENINEISKILKTDEKILLNKIKNKKKGYIYIQKRSSPETAKKLTAMRIPVLNFEKKYTRYYPNREASAHVVGKTDLNGIEGTEGLERQWDSILKGEKGHKKVVVDGVKRVIDDLNDFKLPKNGSDILTTIDNRLQHIAYEALKKYIGRYEANSGSAILIDAKNGDILVMTNFPSYNPNGVVKSYDSMRNRAITDVFEPGSTLKPISVAYAMEKKKIKHNEIIDTRDGFIRVGGRVIKDDHPQDQMSVKEIIQKSSNVGATKIGQRLESKDLWGLYNKLGFGAKINVGMPGESNGRLSEYSNWKEIDHATLTYGYGVNMNLLQLVKAYTVFANDGLMIKPKLYKNDNFVETERVLSSSTSKIMKDFMKSVVEEEEGTGTKARIPGYTVAGKTGTARKYHNGEYSKDYFASFIGMSPSSDPKFIAAVIVDTSTKKSFYGGAVAGPIFKDVMKNALKLYDVPYDKELNENLMNKMVKPQTGDAKL</sequence>
<dbReference type="InterPro" id="IPR005311">
    <property type="entry name" value="PBP_dimer"/>
</dbReference>
<dbReference type="SUPFAM" id="SSF56601">
    <property type="entry name" value="beta-lactamase/transpeptidase-like"/>
    <property type="match status" value="1"/>
</dbReference>
<reference evidence="8" key="1">
    <citation type="journal article" date="2012" name="Stand. Genomic Sci.">
        <title>Genome sequence of strain HIMB624, a cultured representative from the OM43 clade of marine Betaproteobacteria.</title>
        <authorList>
            <person name="Huggett M.J."/>
            <person name="Hayakawa D.H."/>
            <person name="Rappe M.S."/>
        </authorList>
    </citation>
    <scope>NUCLEOTIDE SEQUENCE [LARGE SCALE GENOMIC DNA]</scope>
    <source>
        <strain evidence="8">KB13</strain>
    </source>
</reference>
<dbReference type="PANTHER" id="PTHR30627">
    <property type="entry name" value="PEPTIDOGLYCAN D,D-TRANSPEPTIDASE"/>
    <property type="match status" value="1"/>
</dbReference>
<evidence type="ECO:0000259" key="5">
    <source>
        <dbReference type="Pfam" id="PF00905"/>
    </source>
</evidence>
<evidence type="ECO:0000256" key="1">
    <source>
        <dbReference type="ARBA" id="ARBA00004370"/>
    </source>
</evidence>
<accession>B6BWE1</accession>
<dbReference type="AlphaFoldDB" id="B6BWE1"/>
<keyword evidence="2" id="KW-0378">Hydrolase</keyword>
<dbReference type="EMBL" id="DS995299">
    <property type="protein sequence ID" value="EDZ64090.1"/>
    <property type="molecule type" value="Genomic_DNA"/>
</dbReference>
<keyword evidence="7" id="KW-0808">Transferase</keyword>
<dbReference type="InterPro" id="IPR036138">
    <property type="entry name" value="PBP_dimer_sf"/>
</dbReference>
<evidence type="ECO:0000256" key="3">
    <source>
        <dbReference type="ARBA" id="ARBA00023136"/>
    </source>
</evidence>
<comment type="subcellular location">
    <subcellularLocation>
        <location evidence="1">Membrane</location>
    </subcellularLocation>
</comment>
<dbReference type="STRING" id="314607.KB13_222"/>
<feature type="domain" description="Penicillin-binding protein transpeptidase" evidence="5">
    <location>
        <begin position="261"/>
        <end position="557"/>
    </location>
</feature>
<organism evidence="7 8">
    <name type="scientific">beta proteobacterium KB13</name>
    <dbReference type="NCBI Taxonomy" id="314607"/>
    <lineage>
        <taxon>Bacteria</taxon>
        <taxon>Pseudomonadati</taxon>
        <taxon>Pseudomonadota</taxon>
        <taxon>Betaproteobacteria</taxon>
        <taxon>Nitrosomonadales</taxon>
        <taxon>OM43 clade</taxon>
    </lineage>
</organism>
<dbReference type="GO" id="GO:0005886">
    <property type="term" value="C:plasma membrane"/>
    <property type="evidence" value="ECO:0007669"/>
    <property type="project" value="TreeGrafter"/>
</dbReference>
<keyword evidence="4" id="KW-1133">Transmembrane helix</keyword>